<name>A0A4R6JQN5_9ACTN</name>
<dbReference type="OrthoDB" id="2936081at2"/>
<dbReference type="Pfam" id="PF11042">
    <property type="entry name" value="DUF2750"/>
    <property type="match status" value="1"/>
</dbReference>
<gene>
    <name evidence="1" type="ORF">C8E87_1957</name>
</gene>
<proteinExistence type="predicted"/>
<dbReference type="AlphaFoldDB" id="A0A4R6JQN5"/>
<keyword evidence="2" id="KW-1185">Reference proteome</keyword>
<evidence type="ECO:0000313" key="1">
    <source>
        <dbReference type="EMBL" id="TDO38307.1"/>
    </source>
</evidence>
<reference evidence="1 2" key="1">
    <citation type="submission" date="2019-03" db="EMBL/GenBank/DDBJ databases">
        <title>Sequencing the genomes of 1000 actinobacteria strains.</title>
        <authorList>
            <person name="Klenk H.-P."/>
        </authorList>
    </citation>
    <scope>NUCLEOTIDE SEQUENCE [LARGE SCALE GENOMIC DNA]</scope>
    <source>
        <strain evidence="1 2">DSM 43805</strain>
    </source>
</reference>
<dbReference type="RefSeq" id="WP_133872808.1">
    <property type="nucleotide sequence ID" value="NZ_BOMD01000022.1"/>
</dbReference>
<dbReference type="InterPro" id="IPR021284">
    <property type="entry name" value="DUF2750"/>
</dbReference>
<accession>A0A4R6JQN5</accession>
<dbReference type="Proteomes" id="UP000294901">
    <property type="component" value="Unassembled WGS sequence"/>
</dbReference>
<sequence length="117" mass="12771">MSLSGAHRAAFRREAVVGGRVYALRDDDGFAAPGVGADGARAVPFWSKPTRAARVVDQVEAYRGFEVVAVDVSEWLDEWLPGFEQDGMLVGVNWAGARATGFDLTPAQVREWFEAEK</sequence>
<evidence type="ECO:0000313" key="2">
    <source>
        <dbReference type="Proteomes" id="UP000294901"/>
    </source>
</evidence>
<dbReference type="EMBL" id="SNWR01000001">
    <property type="protein sequence ID" value="TDO38307.1"/>
    <property type="molecule type" value="Genomic_DNA"/>
</dbReference>
<comment type="caution">
    <text evidence="1">The sequence shown here is derived from an EMBL/GenBank/DDBJ whole genome shotgun (WGS) entry which is preliminary data.</text>
</comment>
<organism evidence="1 2">
    <name type="scientific">Paractinoplanes brasiliensis</name>
    <dbReference type="NCBI Taxonomy" id="52695"/>
    <lineage>
        <taxon>Bacteria</taxon>
        <taxon>Bacillati</taxon>
        <taxon>Actinomycetota</taxon>
        <taxon>Actinomycetes</taxon>
        <taxon>Micromonosporales</taxon>
        <taxon>Micromonosporaceae</taxon>
        <taxon>Paractinoplanes</taxon>
    </lineage>
</organism>
<protein>
    <submittedName>
        <fullName evidence="1">Uncharacterized protein DUF2750</fullName>
    </submittedName>
</protein>